<comment type="cofactor">
    <cofactor evidence="11">
        <name>Mg(2+)</name>
        <dbReference type="ChEBI" id="CHEBI:18420"/>
    </cofactor>
    <text evidence="11">Binds 1 Mg(2+) ion per subunit.</text>
</comment>
<dbReference type="GO" id="GO:0000105">
    <property type="term" value="P:L-histidine biosynthetic process"/>
    <property type="evidence" value="ECO:0007669"/>
    <property type="project" value="UniProtKB-UniRule"/>
</dbReference>
<dbReference type="EMBL" id="ABCK01000018">
    <property type="protein sequence ID" value="EDM26294.1"/>
    <property type="molecule type" value="Genomic_DNA"/>
</dbReference>
<dbReference type="Gene3D" id="3.10.20.810">
    <property type="entry name" value="Phosphoribosyl-AMP cyclohydrolase"/>
    <property type="match status" value="1"/>
</dbReference>
<reference evidence="13 14" key="1">
    <citation type="journal article" date="2010" name="J. Bacteriol.">
        <title>Genome sequence of Lentisphaera araneosa HTCC2155T, the type species of the order Lentisphaerales in the phylum Lentisphaerae.</title>
        <authorList>
            <person name="Thrash J.C."/>
            <person name="Cho J.C."/>
            <person name="Vergin K.L."/>
            <person name="Morris R.M."/>
            <person name="Giovannoni S.J."/>
        </authorList>
    </citation>
    <scope>NUCLEOTIDE SEQUENCE [LARGE SCALE GENOMIC DNA]</scope>
    <source>
        <strain evidence="13 14">HTCC2155</strain>
    </source>
</reference>
<feature type="binding site" evidence="11">
    <location>
        <position position="80"/>
    </location>
    <ligand>
        <name>Mg(2+)</name>
        <dbReference type="ChEBI" id="CHEBI:18420"/>
    </ligand>
</feature>
<evidence type="ECO:0000256" key="2">
    <source>
        <dbReference type="ARBA" id="ARBA00001460"/>
    </source>
</evidence>
<dbReference type="SUPFAM" id="SSF141734">
    <property type="entry name" value="HisI-like"/>
    <property type="match status" value="1"/>
</dbReference>
<dbReference type="GO" id="GO:0004635">
    <property type="term" value="F:phosphoribosyl-AMP cyclohydrolase activity"/>
    <property type="evidence" value="ECO:0007669"/>
    <property type="project" value="UniProtKB-UniRule"/>
</dbReference>
<gene>
    <name evidence="11" type="primary">hisI</name>
    <name evidence="13" type="ORF">LNTAR_24324</name>
</gene>
<comment type="function">
    <text evidence="11">Catalyzes the hydrolysis of the adenine ring of phosphoribosyl-AMP.</text>
</comment>
<feature type="binding site" evidence="11">
    <location>
        <position position="82"/>
    </location>
    <ligand>
        <name>Mg(2+)</name>
        <dbReference type="ChEBI" id="CHEBI:18420"/>
    </ligand>
</feature>
<evidence type="ECO:0000256" key="3">
    <source>
        <dbReference type="ARBA" id="ARBA00005169"/>
    </source>
</evidence>
<evidence type="ECO:0000256" key="8">
    <source>
        <dbReference type="ARBA" id="ARBA00022605"/>
    </source>
</evidence>
<dbReference type="Proteomes" id="UP000004947">
    <property type="component" value="Unassembled WGS sequence"/>
</dbReference>
<dbReference type="EC" id="3.5.4.19" evidence="11"/>
<evidence type="ECO:0000256" key="11">
    <source>
        <dbReference type="HAMAP-Rule" id="MF_01021"/>
    </source>
</evidence>
<dbReference type="eggNOG" id="COG0139">
    <property type="taxonomic scope" value="Bacteria"/>
</dbReference>
<dbReference type="GO" id="GO:0004636">
    <property type="term" value="F:phosphoribosyl-ATP diphosphatase activity"/>
    <property type="evidence" value="ECO:0007669"/>
    <property type="project" value="UniProtKB-EC"/>
</dbReference>
<comment type="cofactor">
    <cofactor evidence="11">
        <name>Zn(2+)</name>
        <dbReference type="ChEBI" id="CHEBI:29105"/>
    </cofactor>
    <text evidence="11">Binds 1 zinc ion per subunit.</text>
</comment>
<dbReference type="Pfam" id="PF01502">
    <property type="entry name" value="PRA-CH"/>
    <property type="match status" value="1"/>
</dbReference>
<accession>A6DQ53</accession>
<feature type="binding site" evidence="11">
    <location>
        <position position="81"/>
    </location>
    <ligand>
        <name>Zn(2+)</name>
        <dbReference type="ChEBI" id="CHEBI:29105"/>
        <note>ligand shared between dimeric partners</note>
    </ligand>
</feature>
<evidence type="ECO:0000256" key="1">
    <source>
        <dbReference type="ARBA" id="ARBA00000024"/>
    </source>
</evidence>
<dbReference type="STRING" id="313628.LNTAR_24324"/>
<keyword evidence="8 11" id="KW-0028">Amino-acid biosynthesis</keyword>
<comment type="pathway">
    <text evidence="3 11">Amino-acid biosynthesis; L-histidine biosynthesis; L-histidine from 5-phospho-alpha-D-ribose 1-diphosphate: step 3/9.</text>
</comment>
<dbReference type="InterPro" id="IPR002496">
    <property type="entry name" value="PRib_AMP_CycHydrolase_dom"/>
</dbReference>
<comment type="caution">
    <text evidence="13">The sequence shown here is derived from an EMBL/GenBank/DDBJ whole genome shotgun (WGS) entry which is preliminary data.</text>
</comment>
<feature type="binding site" evidence="11">
    <location>
        <position position="98"/>
    </location>
    <ligand>
        <name>Zn(2+)</name>
        <dbReference type="ChEBI" id="CHEBI:29105"/>
        <note>ligand shared between dimeric partners</note>
    </ligand>
</feature>
<comment type="subunit">
    <text evidence="11">Homodimer.</text>
</comment>
<feature type="binding site" evidence="11">
    <location>
        <position position="84"/>
    </location>
    <ligand>
        <name>Mg(2+)</name>
        <dbReference type="ChEBI" id="CHEBI:18420"/>
    </ligand>
</feature>
<keyword evidence="11" id="KW-0862">Zinc</keyword>
<keyword evidence="9 11" id="KW-0378">Hydrolase</keyword>
<dbReference type="NCBIfam" id="NF000768">
    <property type="entry name" value="PRK00051.1"/>
    <property type="match status" value="1"/>
</dbReference>
<comment type="similarity">
    <text evidence="11">Belongs to the PRA-CH family.</text>
</comment>
<evidence type="ECO:0000256" key="7">
    <source>
        <dbReference type="ARBA" id="ARBA00022490"/>
    </source>
</evidence>
<evidence type="ECO:0000313" key="14">
    <source>
        <dbReference type="Proteomes" id="UP000004947"/>
    </source>
</evidence>
<evidence type="ECO:0000256" key="10">
    <source>
        <dbReference type="ARBA" id="ARBA00023102"/>
    </source>
</evidence>
<keyword evidence="11" id="KW-0479">Metal-binding</keyword>
<comment type="catalytic activity">
    <reaction evidence="2">
        <text>1-(5-phospho-beta-D-ribosyl)-ATP + H2O = 1-(5-phospho-beta-D-ribosyl)-5'-AMP + diphosphate + H(+)</text>
        <dbReference type="Rhea" id="RHEA:22828"/>
        <dbReference type="ChEBI" id="CHEBI:15377"/>
        <dbReference type="ChEBI" id="CHEBI:15378"/>
        <dbReference type="ChEBI" id="CHEBI:33019"/>
        <dbReference type="ChEBI" id="CHEBI:59457"/>
        <dbReference type="ChEBI" id="CHEBI:73183"/>
        <dbReference type="EC" id="3.6.1.31"/>
    </reaction>
</comment>
<comment type="similarity">
    <text evidence="5">In the C-terminal section; belongs to the PRA-PH family.</text>
</comment>
<proteinExistence type="inferred from homology"/>
<organism evidence="13 14">
    <name type="scientific">Lentisphaera araneosa HTCC2155</name>
    <dbReference type="NCBI Taxonomy" id="313628"/>
    <lineage>
        <taxon>Bacteria</taxon>
        <taxon>Pseudomonadati</taxon>
        <taxon>Lentisphaerota</taxon>
        <taxon>Lentisphaeria</taxon>
        <taxon>Lentisphaerales</taxon>
        <taxon>Lentisphaeraceae</taxon>
        <taxon>Lentisphaera</taxon>
    </lineage>
</organism>
<keyword evidence="11" id="KW-0460">Magnesium</keyword>
<dbReference type="AlphaFoldDB" id="A6DQ53"/>
<comment type="pathway">
    <text evidence="4">Amino-acid biosynthesis; L-histidine biosynthesis; L-histidine from 5-phospho-alpha-D-ribose 1-diphosphate: step 2/9.</text>
</comment>
<dbReference type="PANTHER" id="PTHR42945:SF1">
    <property type="entry name" value="HISTIDINE BIOSYNTHESIS BIFUNCTIONAL PROTEIN HIS7"/>
    <property type="match status" value="1"/>
</dbReference>
<comment type="catalytic activity">
    <reaction evidence="1 11">
        <text>1-(5-phospho-beta-D-ribosyl)-5'-AMP + H2O = 1-(5-phospho-beta-D-ribosyl)-5-[(5-phospho-beta-D-ribosylamino)methylideneamino]imidazole-4-carboxamide</text>
        <dbReference type="Rhea" id="RHEA:20049"/>
        <dbReference type="ChEBI" id="CHEBI:15377"/>
        <dbReference type="ChEBI" id="CHEBI:58435"/>
        <dbReference type="ChEBI" id="CHEBI:59457"/>
        <dbReference type="EC" id="3.5.4.19"/>
    </reaction>
</comment>
<dbReference type="GO" id="GO:0008270">
    <property type="term" value="F:zinc ion binding"/>
    <property type="evidence" value="ECO:0007669"/>
    <property type="project" value="UniProtKB-UniRule"/>
</dbReference>
<dbReference type="FunFam" id="3.10.20.810:FF:000001">
    <property type="entry name" value="Histidine biosynthesis bifunctional protein HisIE"/>
    <property type="match status" value="1"/>
</dbReference>
<evidence type="ECO:0000313" key="13">
    <source>
        <dbReference type="EMBL" id="EDM26294.1"/>
    </source>
</evidence>
<protein>
    <recommendedName>
        <fullName evidence="11">Phosphoribosyl-AMP cyclohydrolase</fullName>
        <shortName evidence="11">PRA-CH</shortName>
        <ecNumber evidence="11">3.5.4.19</ecNumber>
    </recommendedName>
</protein>
<dbReference type="InterPro" id="IPR026660">
    <property type="entry name" value="PRA-CH"/>
</dbReference>
<name>A6DQ53_9BACT</name>
<dbReference type="GO" id="GO:0005737">
    <property type="term" value="C:cytoplasm"/>
    <property type="evidence" value="ECO:0007669"/>
    <property type="project" value="UniProtKB-SubCell"/>
</dbReference>
<comment type="similarity">
    <text evidence="6">In the N-terminal section; belongs to the PRA-CH family.</text>
</comment>
<feature type="binding site" evidence="11">
    <location>
        <position position="105"/>
    </location>
    <ligand>
        <name>Zn(2+)</name>
        <dbReference type="ChEBI" id="CHEBI:29105"/>
        <note>ligand shared between dimeric partners</note>
    </ligand>
</feature>
<evidence type="ECO:0000259" key="12">
    <source>
        <dbReference type="Pfam" id="PF01502"/>
    </source>
</evidence>
<feature type="domain" description="Phosphoribosyl-AMP cyclohydrolase" evidence="12">
    <location>
        <begin position="33"/>
        <end position="107"/>
    </location>
</feature>
<evidence type="ECO:0000256" key="5">
    <source>
        <dbReference type="ARBA" id="ARBA00007731"/>
    </source>
</evidence>
<evidence type="ECO:0000256" key="9">
    <source>
        <dbReference type="ARBA" id="ARBA00022801"/>
    </source>
</evidence>
<dbReference type="InterPro" id="IPR038019">
    <property type="entry name" value="PRib_AMP_CycHydrolase_sf"/>
</dbReference>
<keyword evidence="7 11" id="KW-0963">Cytoplasm</keyword>
<evidence type="ECO:0000256" key="4">
    <source>
        <dbReference type="ARBA" id="ARBA00005204"/>
    </source>
</evidence>
<dbReference type="OrthoDB" id="9795769at2"/>
<evidence type="ECO:0000256" key="6">
    <source>
        <dbReference type="ARBA" id="ARBA00008299"/>
    </source>
</evidence>
<dbReference type="RefSeq" id="WP_007279982.1">
    <property type="nucleotide sequence ID" value="NZ_ABCK01000018.1"/>
</dbReference>
<keyword evidence="14" id="KW-1185">Reference proteome</keyword>
<sequence length="131" mass="14715">MSKIPDIIPDFSKSEEGLIPAVAQDAATGDILMLAYVNQAAWDETLKSGRACYWSRSRSKLWKKGEESGNWQEIKEILVDCDGDSIIYKIEQIGGIACHTGRRSCFYNKYEDGGFSVNSKPLIDPDELYKK</sequence>
<dbReference type="GO" id="GO:0000287">
    <property type="term" value="F:magnesium ion binding"/>
    <property type="evidence" value="ECO:0007669"/>
    <property type="project" value="UniProtKB-UniRule"/>
</dbReference>
<dbReference type="HAMAP" id="MF_01021">
    <property type="entry name" value="HisI"/>
    <property type="match status" value="1"/>
</dbReference>
<keyword evidence="10 11" id="KW-0368">Histidine biosynthesis</keyword>
<comment type="subcellular location">
    <subcellularLocation>
        <location evidence="11">Cytoplasm</location>
    </subcellularLocation>
</comment>
<dbReference type="PANTHER" id="PTHR42945">
    <property type="entry name" value="HISTIDINE BIOSYNTHESIS BIFUNCTIONAL PROTEIN"/>
    <property type="match status" value="1"/>
</dbReference>
<dbReference type="UniPathway" id="UPA00031">
    <property type="reaction ID" value="UER00008"/>
</dbReference>